<keyword evidence="8" id="KW-1185">Reference proteome</keyword>
<dbReference type="GO" id="GO:0022857">
    <property type="term" value="F:transmembrane transporter activity"/>
    <property type="evidence" value="ECO:0007669"/>
    <property type="project" value="InterPro"/>
</dbReference>
<evidence type="ECO:0000256" key="2">
    <source>
        <dbReference type="ARBA" id="ARBA00022692"/>
    </source>
</evidence>
<dbReference type="EMBL" id="SPNW01000004">
    <property type="protein sequence ID" value="TIA92926.1"/>
    <property type="molecule type" value="Genomic_DNA"/>
</dbReference>
<keyword evidence="3 5" id="KW-1133">Transmembrane helix</keyword>
<dbReference type="InterPro" id="IPR011701">
    <property type="entry name" value="MFS"/>
</dbReference>
<dbReference type="SUPFAM" id="SSF103473">
    <property type="entry name" value="MFS general substrate transporter"/>
    <property type="match status" value="1"/>
</dbReference>
<feature type="transmembrane region" description="Helical" evidence="5">
    <location>
        <begin position="450"/>
        <end position="468"/>
    </location>
</feature>
<dbReference type="GO" id="GO:0005886">
    <property type="term" value="C:plasma membrane"/>
    <property type="evidence" value="ECO:0007669"/>
    <property type="project" value="TreeGrafter"/>
</dbReference>
<name>A0A4T0G0P4_9BASI</name>
<evidence type="ECO:0000256" key="4">
    <source>
        <dbReference type="ARBA" id="ARBA00023136"/>
    </source>
</evidence>
<dbReference type="CDD" id="cd17323">
    <property type="entry name" value="MFS_Tpo1_MDR_like"/>
    <property type="match status" value="1"/>
</dbReference>
<dbReference type="PROSITE" id="PS50850">
    <property type="entry name" value="MFS"/>
    <property type="match status" value="1"/>
</dbReference>
<feature type="transmembrane region" description="Helical" evidence="5">
    <location>
        <begin position="151"/>
        <end position="168"/>
    </location>
</feature>
<keyword evidence="4 5" id="KW-0472">Membrane</keyword>
<dbReference type="InterPro" id="IPR036259">
    <property type="entry name" value="MFS_trans_sf"/>
</dbReference>
<dbReference type="PANTHER" id="PTHR23502">
    <property type="entry name" value="MAJOR FACILITATOR SUPERFAMILY"/>
    <property type="match status" value="1"/>
</dbReference>
<feature type="transmembrane region" description="Helical" evidence="5">
    <location>
        <begin position="421"/>
        <end position="443"/>
    </location>
</feature>
<keyword evidence="2 5" id="KW-0812">Transmembrane</keyword>
<evidence type="ECO:0000259" key="6">
    <source>
        <dbReference type="PROSITE" id="PS50850"/>
    </source>
</evidence>
<comment type="caution">
    <text evidence="7">The sequence shown here is derived from an EMBL/GenBank/DDBJ whole genome shotgun (WGS) entry which is preliminary data.</text>
</comment>
<feature type="transmembrane region" description="Helical" evidence="5">
    <location>
        <begin position="396"/>
        <end position="415"/>
    </location>
</feature>
<accession>A0A4T0G0P4</accession>
<feature type="transmembrane region" description="Helical" evidence="5">
    <location>
        <begin position="120"/>
        <end position="139"/>
    </location>
</feature>
<feature type="transmembrane region" description="Helical" evidence="5">
    <location>
        <begin position="488"/>
        <end position="507"/>
    </location>
</feature>
<evidence type="ECO:0000313" key="7">
    <source>
        <dbReference type="EMBL" id="TIA92926.1"/>
    </source>
</evidence>
<feature type="domain" description="Major facilitator superfamily (MFS) profile" evidence="6">
    <location>
        <begin position="84"/>
        <end position="511"/>
    </location>
</feature>
<dbReference type="OrthoDB" id="6770063at2759"/>
<protein>
    <recommendedName>
        <fullName evidence="6">Major facilitator superfamily (MFS) profile domain-containing protein</fullName>
    </recommendedName>
</protein>
<dbReference type="Proteomes" id="UP000310189">
    <property type="component" value="Unassembled WGS sequence"/>
</dbReference>
<dbReference type="InterPro" id="IPR020846">
    <property type="entry name" value="MFS_dom"/>
</dbReference>
<dbReference type="Pfam" id="PF07690">
    <property type="entry name" value="MFS_1"/>
    <property type="match status" value="1"/>
</dbReference>
<evidence type="ECO:0000256" key="1">
    <source>
        <dbReference type="ARBA" id="ARBA00004141"/>
    </source>
</evidence>
<evidence type="ECO:0000313" key="8">
    <source>
        <dbReference type="Proteomes" id="UP000310189"/>
    </source>
</evidence>
<dbReference type="PANTHER" id="PTHR23502:SF47">
    <property type="entry name" value="MAJOR FACILITATOR SUPERFAMILY (MFS) PROFILE DOMAIN-CONTAINING PROTEIN-RELATED"/>
    <property type="match status" value="1"/>
</dbReference>
<proteinExistence type="predicted"/>
<feature type="transmembrane region" description="Helical" evidence="5">
    <location>
        <begin position="210"/>
        <end position="229"/>
    </location>
</feature>
<feature type="transmembrane region" description="Helical" evidence="5">
    <location>
        <begin position="349"/>
        <end position="375"/>
    </location>
</feature>
<comment type="subcellular location">
    <subcellularLocation>
        <location evidence="1">Membrane</location>
        <topology evidence="1">Multi-pass membrane protein</topology>
    </subcellularLocation>
</comment>
<feature type="transmembrane region" description="Helical" evidence="5">
    <location>
        <begin position="315"/>
        <end position="334"/>
    </location>
</feature>
<feature type="transmembrane region" description="Helical" evidence="5">
    <location>
        <begin position="241"/>
        <end position="261"/>
    </location>
</feature>
<sequence>MAPKWYEWPMYAFATHRQFRRLAHTGTPLASKNVSPETTINDLEGGHDASEKQQQQLEGRDPYLIDEQSSPEIDPKNWPTWKKVLTILQLSSLGLNLTFASSVSATAGEGAAATYGVSQAVANLSGTAIFLIGFAWGALPLAPLSEELGRTPVYLWTLLMSSILEIGAGRSQHVYGQLLCRFFAGFTGATPLSNSGGSVVDVSKPSERNFLFTLFSTSAFVGPVLGPVIGGLLTQYASWEWSYYLTAIWGFVVFLHVALFVEETYAPVLYREKAKALRRKTGDKRWHSKYDNPNLKEIFKVAMVRPFNFLLKEPIVIFFTIYISIVYFLLFGFLESYAVIFGEWYELDVVWIGVAFVPMIIGILAGGLFLIPFCLHYDRIIKKHGSMQPEEHLKPLLVGAVGLPISLFWLGWTCYPDRIPVYAPVSAGVLFGFSLFQIFVGTYQIIMSSYARYAASALAGFTFVRYNISGGSVMASAPMFRNMTPHWAATLLGIISALLIPVAFIFYKKGPAIRAKSSFAVND</sequence>
<evidence type="ECO:0000256" key="3">
    <source>
        <dbReference type="ARBA" id="ARBA00022989"/>
    </source>
</evidence>
<dbReference type="AlphaFoldDB" id="A0A4T0G0P4"/>
<gene>
    <name evidence="7" type="ORF">E3P99_00368</name>
</gene>
<reference evidence="7 8" key="1">
    <citation type="submission" date="2019-03" db="EMBL/GenBank/DDBJ databases">
        <title>Sequencing 23 genomes of Wallemia ichthyophaga.</title>
        <authorList>
            <person name="Gostincar C."/>
        </authorList>
    </citation>
    <scope>NUCLEOTIDE SEQUENCE [LARGE SCALE GENOMIC DNA]</scope>
    <source>
        <strain evidence="7 8">EXF-5753</strain>
    </source>
</reference>
<organism evidence="7 8">
    <name type="scientific">Wallemia hederae</name>
    <dbReference type="NCBI Taxonomy" id="1540922"/>
    <lineage>
        <taxon>Eukaryota</taxon>
        <taxon>Fungi</taxon>
        <taxon>Dikarya</taxon>
        <taxon>Basidiomycota</taxon>
        <taxon>Wallemiomycotina</taxon>
        <taxon>Wallemiomycetes</taxon>
        <taxon>Wallemiales</taxon>
        <taxon>Wallemiaceae</taxon>
        <taxon>Wallemia</taxon>
    </lineage>
</organism>
<dbReference type="Gene3D" id="1.20.1250.20">
    <property type="entry name" value="MFS general substrate transporter like domains"/>
    <property type="match status" value="1"/>
</dbReference>
<evidence type="ECO:0000256" key="5">
    <source>
        <dbReference type="SAM" id="Phobius"/>
    </source>
</evidence>